<evidence type="ECO:0000313" key="2">
    <source>
        <dbReference type="WBParaSite" id="nRc.2.0.1.t21183-RA"/>
    </source>
</evidence>
<dbReference type="AlphaFoldDB" id="A0A915J623"/>
<keyword evidence="1" id="KW-1185">Reference proteome</keyword>
<organism evidence="1 2">
    <name type="scientific">Romanomermis culicivorax</name>
    <name type="common">Nematode worm</name>
    <dbReference type="NCBI Taxonomy" id="13658"/>
    <lineage>
        <taxon>Eukaryota</taxon>
        <taxon>Metazoa</taxon>
        <taxon>Ecdysozoa</taxon>
        <taxon>Nematoda</taxon>
        <taxon>Enoplea</taxon>
        <taxon>Dorylaimia</taxon>
        <taxon>Mermithida</taxon>
        <taxon>Mermithoidea</taxon>
        <taxon>Mermithidae</taxon>
        <taxon>Romanomermis</taxon>
    </lineage>
</organism>
<name>A0A915J623_ROMCU</name>
<dbReference type="WBParaSite" id="nRc.2.0.1.t21183-RA">
    <property type="protein sequence ID" value="nRc.2.0.1.t21183-RA"/>
    <property type="gene ID" value="nRc.2.0.1.g21183"/>
</dbReference>
<protein>
    <submittedName>
        <fullName evidence="2">Uncharacterized protein</fullName>
    </submittedName>
</protein>
<accession>A0A915J623</accession>
<evidence type="ECO:0000313" key="1">
    <source>
        <dbReference type="Proteomes" id="UP000887565"/>
    </source>
</evidence>
<reference evidence="2" key="1">
    <citation type="submission" date="2022-11" db="UniProtKB">
        <authorList>
            <consortium name="WormBaseParasite"/>
        </authorList>
    </citation>
    <scope>IDENTIFICATION</scope>
</reference>
<proteinExistence type="predicted"/>
<sequence>MCQIKVKRTLFAESQTGSDSSDLCHSGPAFKRVALLPWDIEYERTGLYSRKTLNFSMTIGTPKP</sequence>
<dbReference type="Proteomes" id="UP000887565">
    <property type="component" value="Unplaced"/>
</dbReference>